<feature type="transmembrane region" description="Helical" evidence="2">
    <location>
        <begin position="58"/>
        <end position="80"/>
    </location>
</feature>
<dbReference type="InterPro" id="IPR021414">
    <property type="entry name" value="DUF3054"/>
</dbReference>
<feature type="compositionally biased region" description="Pro residues" evidence="1">
    <location>
        <begin position="1"/>
        <end position="10"/>
    </location>
</feature>
<keyword evidence="2" id="KW-0472">Membrane</keyword>
<evidence type="ECO:0000256" key="2">
    <source>
        <dbReference type="SAM" id="Phobius"/>
    </source>
</evidence>
<evidence type="ECO:0000313" key="3">
    <source>
        <dbReference type="EMBL" id="PWN01064.1"/>
    </source>
</evidence>
<feature type="transmembrane region" description="Helical" evidence="2">
    <location>
        <begin position="28"/>
        <end position="46"/>
    </location>
</feature>
<evidence type="ECO:0000256" key="1">
    <source>
        <dbReference type="SAM" id="MobiDB-lite"/>
    </source>
</evidence>
<sequence>MDAPAGPVPPSATLDPVSTSGQRPPGRWWWPVLADLLCVLALAVGGRRAHEPGEAVSVLLTIGWPFAVAAVLAHALLLLAGRPTGRLWPEGGAVLLATYVVGMALRGLSGRGLAPAFLLVALGFLALTMLGWRGVRRMTSRRSAS</sequence>
<dbReference type="OrthoDB" id="3698172at2"/>
<name>A0A316TFE4_9ACTN</name>
<reference evidence="3 4" key="1">
    <citation type="submission" date="2018-05" db="EMBL/GenBank/DDBJ databases">
        <title>Nocardioides silvaticus genome.</title>
        <authorList>
            <person name="Li C."/>
            <person name="Wang G."/>
        </authorList>
    </citation>
    <scope>NUCLEOTIDE SEQUENCE [LARGE SCALE GENOMIC DNA]</scope>
    <source>
        <strain evidence="3 4">CCTCC AB 2018079</strain>
    </source>
</reference>
<keyword evidence="2" id="KW-1133">Transmembrane helix</keyword>
<accession>A0A316TFE4</accession>
<protein>
    <submittedName>
        <fullName evidence="3">DUF3054 domain-containing protein</fullName>
    </submittedName>
</protein>
<feature type="transmembrane region" description="Helical" evidence="2">
    <location>
        <begin position="113"/>
        <end position="132"/>
    </location>
</feature>
<dbReference type="EMBL" id="QGDD01000012">
    <property type="protein sequence ID" value="PWN01064.1"/>
    <property type="molecule type" value="Genomic_DNA"/>
</dbReference>
<comment type="caution">
    <text evidence="3">The sequence shown here is derived from an EMBL/GenBank/DDBJ whole genome shotgun (WGS) entry which is preliminary data.</text>
</comment>
<dbReference type="AlphaFoldDB" id="A0A316TFE4"/>
<dbReference type="Pfam" id="PF11255">
    <property type="entry name" value="DUF3054"/>
    <property type="match status" value="1"/>
</dbReference>
<proteinExistence type="predicted"/>
<evidence type="ECO:0000313" key="4">
    <source>
        <dbReference type="Proteomes" id="UP000245507"/>
    </source>
</evidence>
<feature type="region of interest" description="Disordered" evidence="1">
    <location>
        <begin position="1"/>
        <end position="20"/>
    </location>
</feature>
<dbReference type="Proteomes" id="UP000245507">
    <property type="component" value="Unassembled WGS sequence"/>
</dbReference>
<keyword evidence="2" id="KW-0812">Transmembrane</keyword>
<organism evidence="3 4">
    <name type="scientific">Nocardioides silvaticus</name>
    <dbReference type="NCBI Taxonomy" id="2201891"/>
    <lineage>
        <taxon>Bacteria</taxon>
        <taxon>Bacillati</taxon>
        <taxon>Actinomycetota</taxon>
        <taxon>Actinomycetes</taxon>
        <taxon>Propionibacteriales</taxon>
        <taxon>Nocardioidaceae</taxon>
        <taxon>Nocardioides</taxon>
    </lineage>
</organism>
<gene>
    <name evidence="3" type="ORF">DJ010_20645</name>
</gene>
<keyword evidence="4" id="KW-1185">Reference proteome</keyword>